<reference evidence="1" key="2">
    <citation type="journal article" date="2015" name="Fish Shellfish Immunol.">
        <title>Early steps in the European eel (Anguilla anguilla)-Vibrio vulnificus interaction in the gills: Role of the RtxA13 toxin.</title>
        <authorList>
            <person name="Callol A."/>
            <person name="Pajuelo D."/>
            <person name="Ebbesson L."/>
            <person name="Teles M."/>
            <person name="MacKenzie S."/>
            <person name="Amaro C."/>
        </authorList>
    </citation>
    <scope>NUCLEOTIDE SEQUENCE</scope>
</reference>
<name>A0A0E9Q5L1_ANGAN</name>
<sequence length="38" mass="4306">MEMGKIIGASLRKSCGQLLARKCDEKERAFKKQRVPAK</sequence>
<proteinExistence type="predicted"/>
<evidence type="ECO:0000313" key="1">
    <source>
        <dbReference type="EMBL" id="JAH12034.1"/>
    </source>
</evidence>
<accession>A0A0E9Q5L1</accession>
<dbReference type="AlphaFoldDB" id="A0A0E9Q5L1"/>
<reference evidence="1" key="1">
    <citation type="submission" date="2014-11" db="EMBL/GenBank/DDBJ databases">
        <authorList>
            <person name="Amaro Gonzalez C."/>
        </authorList>
    </citation>
    <scope>NUCLEOTIDE SEQUENCE</scope>
</reference>
<dbReference type="EMBL" id="GBXM01096543">
    <property type="protein sequence ID" value="JAH12034.1"/>
    <property type="molecule type" value="Transcribed_RNA"/>
</dbReference>
<organism evidence="1">
    <name type="scientific">Anguilla anguilla</name>
    <name type="common">European freshwater eel</name>
    <name type="synonym">Muraena anguilla</name>
    <dbReference type="NCBI Taxonomy" id="7936"/>
    <lineage>
        <taxon>Eukaryota</taxon>
        <taxon>Metazoa</taxon>
        <taxon>Chordata</taxon>
        <taxon>Craniata</taxon>
        <taxon>Vertebrata</taxon>
        <taxon>Euteleostomi</taxon>
        <taxon>Actinopterygii</taxon>
        <taxon>Neopterygii</taxon>
        <taxon>Teleostei</taxon>
        <taxon>Anguilliformes</taxon>
        <taxon>Anguillidae</taxon>
        <taxon>Anguilla</taxon>
    </lineage>
</organism>
<protein>
    <submittedName>
        <fullName evidence="1">Uncharacterized protein</fullName>
    </submittedName>
</protein>